<dbReference type="EMBL" id="HBEC01016447">
    <property type="protein sequence ID" value="CAD8287633.1"/>
    <property type="molecule type" value="Transcribed_RNA"/>
</dbReference>
<feature type="compositionally biased region" description="Polar residues" evidence="1">
    <location>
        <begin position="106"/>
        <end position="117"/>
    </location>
</feature>
<sequence>MGAHVPETRTSTGRRSPHVQMGWWLQGHALTGACMHHGSFLCAAMYGLRCSVPFALPCPACAIMRAAGGRRKEGGCTPHSLMTTCSAAPQKRGAPAAVRRLVALGETTQSVRSTPTPQLAGRGTAGKNVW</sequence>
<protein>
    <submittedName>
        <fullName evidence="2">Uncharacterized protein</fullName>
    </submittedName>
</protein>
<reference evidence="2" key="1">
    <citation type="submission" date="2021-01" db="EMBL/GenBank/DDBJ databases">
        <authorList>
            <person name="Corre E."/>
            <person name="Pelletier E."/>
            <person name="Niang G."/>
            <person name="Scheremetjew M."/>
            <person name="Finn R."/>
            <person name="Kale V."/>
            <person name="Holt S."/>
            <person name="Cochrane G."/>
            <person name="Meng A."/>
            <person name="Brown T."/>
            <person name="Cohen L."/>
        </authorList>
    </citation>
    <scope>NUCLEOTIDE SEQUENCE</scope>
    <source>
        <strain evidence="2">CCMP219</strain>
    </source>
</reference>
<organism evidence="2">
    <name type="scientific">Chlamydomonas euryale</name>
    <dbReference type="NCBI Taxonomy" id="1486919"/>
    <lineage>
        <taxon>Eukaryota</taxon>
        <taxon>Viridiplantae</taxon>
        <taxon>Chlorophyta</taxon>
        <taxon>core chlorophytes</taxon>
        <taxon>Chlorophyceae</taxon>
        <taxon>CS clade</taxon>
        <taxon>Chlamydomonadales</taxon>
        <taxon>Chlamydomonadaceae</taxon>
        <taxon>Chlamydomonas</taxon>
    </lineage>
</organism>
<evidence type="ECO:0000256" key="1">
    <source>
        <dbReference type="SAM" id="MobiDB-lite"/>
    </source>
</evidence>
<accession>A0A7R9V7V9</accession>
<dbReference type="AlphaFoldDB" id="A0A7R9V7V9"/>
<gene>
    <name evidence="2" type="ORF">CEUR00632_LOCUS7672</name>
</gene>
<feature type="region of interest" description="Disordered" evidence="1">
    <location>
        <begin position="105"/>
        <end position="130"/>
    </location>
</feature>
<proteinExistence type="predicted"/>
<evidence type="ECO:0000313" key="2">
    <source>
        <dbReference type="EMBL" id="CAD8287633.1"/>
    </source>
</evidence>
<name>A0A7R9V7V9_9CHLO</name>